<dbReference type="InterPro" id="IPR014710">
    <property type="entry name" value="RmlC-like_jellyroll"/>
</dbReference>
<dbReference type="EMBL" id="JOJP01000001">
    <property type="protein sequence ID" value="KEI72645.1"/>
    <property type="molecule type" value="Genomic_DNA"/>
</dbReference>
<gene>
    <name evidence="5" type="ORF">GV64_19620</name>
</gene>
<evidence type="ECO:0000256" key="2">
    <source>
        <dbReference type="ARBA" id="ARBA00023125"/>
    </source>
</evidence>
<dbReference type="InterPro" id="IPR011051">
    <property type="entry name" value="RmlC_Cupin_sf"/>
</dbReference>
<dbReference type="STRING" id="305900.GV64_19620"/>
<dbReference type="Gene3D" id="1.10.10.60">
    <property type="entry name" value="Homeodomain-like"/>
    <property type="match status" value="2"/>
</dbReference>
<dbReference type="InterPro" id="IPR050204">
    <property type="entry name" value="AraC_XylS_family_regulators"/>
</dbReference>
<protein>
    <submittedName>
        <fullName evidence="5">AraC family transcriptional regulator</fullName>
    </submittedName>
</protein>
<evidence type="ECO:0000256" key="1">
    <source>
        <dbReference type="ARBA" id="ARBA00023015"/>
    </source>
</evidence>
<evidence type="ECO:0000259" key="4">
    <source>
        <dbReference type="PROSITE" id="PS01124"/>
    </source>
</evidence>
<dbReference type="SMART" id="SM00342">
    <property type="entry name" value="HTH_ARAC"/>
    <property type="match status" value="1"/>
</dbReference>
<reference evidence="5 6" key="1">
    <citation type="submission" date="2014-06" db="EMBL/GenBank/DDBJ databases">
        <title>Whole Genome Sequences of Three Symbiotic Endozoicomonas Bacteria.</title>
        <authorList>
            <person name="Neave M.J."/>
            <person name="Apprill A."/>
            <person name="Voolstra C.R."/>
        </authorList>
    </citation>
    <scope>NUCLEOTIDE SEQUENCE [LARGE SCALE GENOMIC DNA]</scope>
    <source>
        <strain evidence="5 6">DSM 22380</strain>
    </source>
</reference>
<evidence type="ECO:0000313" key="5">
    <source>
        <dbReference type="EMBL" id="KEI72645.1"/>
    </source>
</evidence>
<dbReference type="eggNOG" id="COG4977">
    <property type="taxonomic scope" value="Bacteria"/>
</dbReference>
<dbReference type="SUPFAM" id="SSF46689">
    <property type="entry name" value="Homeodomain-like"/>
    <property type="match status" value="2"/>
</dbReference>
<name>A0A081KER9_9GAMM</name>
<dbReference type="Gene3D" id="2.60.120.10">
    <property type="entry name" value="Jelly Rolls"/>
    <property type="match status" value="1"/>
</dbReference>
<dbReference type="InterPro" id="IPR018060">
    <property type="entry name" value="HTH_AraC"/>
</dbReference>
<keyword evidence="6" id="KW-1185">Reference proteome</keyword>
<dbReference type="PANTHER" id="PTHR46796">
    <property type="entry name" value="HTH-TYPE TRANSCRIPTIONAL ACTIVATOR RHAS-RELATED"/>
    <property type="match status" value="1"/>
</dbReference>
<dbReference type="Proteomes" id="UP000027997">
    <property type="component" value="Unassembled WGS sequence"/>
</dbReference>
<proteinExistence type="predicted"/>
<sequence length="235" mass="26523">MENSLSIRSYTRTTQAHTHDFHQLVLPIQGTIGIELHDYRGKVAVGECVVIRAGVEHHFNADEAARFIVADLSELPANLMALEFVIFAISSPLTSFLHFVEKQLERQVNNKIESAILEVFVGLLEQESGNKFLDPRIRPILAYIVDHLETELTIDRLASIACLSPTQFKKRFKEAVGCTAIQHIIKKRMEKAKALLTHTDLPIQLIAERVGYNDVSAFSRRFTSHFGLSPKAFTR</sequence>
<dbReference type="SUPFAM" id="SSF51182">
    <property type="entry name" value="RmlC-like cupins"/>
    <property type="match status" value="1"/>
</dbReference>
<dbReference type="RefSeq" id="WP_020581297.1">
    <property type="nucleotide sequence ID" value="NZ_JOJP01000001.1"/>
</dbReference>
<comment type="caution">
    <text evidence="5">The sequence shown here is derived from an EMBL/GenBank/DDBJ whole genome shotgun (WGS) entry which is preliminary data.</text>
</comment>
<dbReference type="PROSITE" id="PS01124">
    <property type="entry name" value="HTH_ARAC_FAMILY_2"/>
    <property type="match status" value="1"/>
</dbReference>
<organism evidence="5 6">
    <name type="scientific">Endozoicomonas elysicola</name>
    <dbReference type="NCBI Taxonomy" id="305900"/>
    <lineage>
        <taxon>Bacteria</taxon>
        <taxon>Pseudomonadati</taxon>
        <taxon>Pseudomonadota</taxon>
        <taxon>Gammaproteobacteria</taxon>
        <taxon>Oceanospirillales</taxon>
        <taxon>Endozoicomonadaceae</taxon>
        <taxon>Endozoicomonas</taxon>
    </lineage>
</organism>
<keyword evidence="1" id="KW-0805">Transcription regulation</keyword>
<dbReference type="Pfam" id="PF12833">
    <property type="entry name" value="HTH_18"/>
    <property type="match status" value="1"/>
</dbReference>
<dbReference type="GO" id="GO:0043565">
    <property type="term" value="F:sequence-specific DNA binding"/>
    <property type="evidence" value="ECO:0007669"/>
    <property type="project" value="InterPro"/>
</dbReference>
<accession>A0A081KER9</accession>
<dbReference type="eggNOG" id="COG0662">
    <property type="taxonomic scope" value="Bacteria"/>
</dbReference>
<dbReference type="GO" id="GO:0003700">
    <property type="term" value="F:DNA-binding transcription factor activity"/>
    <property type="evidence" value="ECO:0007669"/>
    <property type="project" value="InterPro"/>
</dbReference>
<feature type="domain" description="HTH araC/xylS-type" evidence="4">
    <location>
        <begin position="138"/>
        <end position="235"/>
    </location>
</feature>
<keyword evidence="3" id="KW-0804">Transcription</keyword>
<keyword evidence="2" id="KW-0238">DNA-binding</keyword>
<evidence type="ECO:0000256" key="3">
    <source>
        <dbReference type="ARBA" id="ARBA00023163"/>
    </source>
</evidence>
<dbReference type="AlphaFoldDB" id="A0A081KER9"/>
<evidence type="ECO:0000313" key="6">
    <source>
        <dbReference type="Proteomes" id="UP000027997"/>
    </source>
</evidence>
<dbReference type="InterPro" id="IPR009057">
    <property type="entry name" value="Homeodomain-like_sf"/>
</dbReference>